<keyword evidence="1" id="KW-0812">Transmembrane</keyword>
<reference evidence="3" key="1">
    <citation type="submission" date="2016-04" db="EMBL/GenBank/DDBJ databases">
        <authorList>
            <person name="Lyu Z."/>
            <person name="Lyu W."/>
        </authorList>
    </citation>
    <scope>NUCLEOTIDE SEQUENCE [LARGE SCALE GENOMIC DNA]</scope>
    <source>
        <strain evidence="3">C44</strain>
    </source>
</reference>
<evidence type="ECO:0000256" key="1">
    <source>
        <dbReference type="SAM" id="Phobius"/>
    </source>
</evidence>
<feature type="transmembrane region" description="Helical" evidence="1">
    <location>
        <begin position="54"/>
        <end position="73"/>
    </location>
</feature>
<name>A0A179SQP7_9BACI</name>
<evidence type="ECO:0000313" key="2">
    <source>
        <dbReference type="EMBL" id="OAS84077.1"/>
    </source>
</evidence>
<keyword evidence="1" id="KW-0472">Membrane</keyword>
<protein>
    <recommendedName>
        <fullName evidence="4">DUF2243 domain-containing protein</fullName>
    </recommendedName>
</protein>
<feature type="transmembrane region" description="Helical" evidence="1">
    <location>
        <begin position="12"/>
        <end position="34"/>
    </location>
</feature>
<comment type="caution">
    <text evidence="2">The sequence shown here is derived from an EMBL/GenBank/DDBJ whole genome shotgun (WGS) entry which is preliminary data.</text>
</comment>
<dbReference type="RefSeq" id="WP_066337161.1">
    <property type="nucleotide sequence ID" value="NZ_LWSG01000034.1"/>
</dbReference>
<dbReference type="Pfam" id="PF10002">
    <property type="entry name" value="DUF2243"/>
    <property type="match status" value="1"/>
</dbReference>
<dbReference type="Proteomes" id="UP000078534">
    <property type="component" value="Unassembled WGS sequence"/>
</dbReference>
<dbReference type="STRING" id="152268.A6K24_08210"/>
<dbReference type="InterPro" id="IPR018719">
    <property type="entry name" value="DUF2243_membrane"/>
</dbReference>
<keyword evidence="3" id="KW-1185">Reference proteome</keyword>
<organism evidence="2 3">
    <name type="scientific">Metabacillus litoralis</name>
    <dbReference type="NCBI Taxonomy" id="152268"/>
    <lineage>
        <taxon>Bacteria</taxon>
        <taxon>Bacillati</taxon>
        <taxon>Bacillota</taxon>
        <taxon>Bacilli</taxon>
        <taxon>Bacillales</taxon>
        <taxon>Bacillaceae</taxon>
        <taxon>Metabacillus</taxon>
    </lineage>
</organism>
<feature type="transmembrane region" description="Helical" evidence="1">
    <location>
        <begin position="121"/>
        <end position="142"/>
    </location>
</feature>
<gene>
    <name evidence="2" type="ORF">A6K24_08210</name>
</gene>
<proteinExistence type="predicted"/>
<sequence>MRTKIKTRFIHIGSFVLGFGFLGALDGIIFHQLLQWHSVIMATNRPGQIISDGIFHFAVTITLVLGGILLWLAGNPTNLSKGIRLLVGGILIGGGTFNIVEGIINHHILQIHRVKPGDPNALVYDLSFLAVGLLLLIIGIFIKRSGRTQLTSINA</sequence>
<feature type="transmembrane region" description="Helical" evidence="1">
    <location>
        <begin position="85"/>
        <end position="109"/>
    </location>
</feature>
<accession>A0A179SQP7</accession>
<dbReference type="EMBL" id="LWSG01000034">
    <property type="protein sequence ID" value="OAS84077.1"/>
    <property type="molecule type" value="Genomic_DNA"/>
</dbReference>
<keyword evidence="1" id="KW-1133">Transmembrane helix</keyword>
<dbReference type="OrthoDB" id="5190099at2"/>
<dbReference type="AlphaFoldDB" id="A0A179SQP7"/>
<evidence type="ECO:0008006" key="4">
    <source>
        <dbReference type="Google" id="ProtNLM"/>
    </source>
</evidence>
<evidence type="ECO:0000313" key="3">
    <source>
        <dbReference type="Proteomes" id="UP000078534"/>
    </source>
</evidence>